<proteinExistence type="predicted"/>
<evidence type="ECO:0000256" key="1">
    <source>
        <dbReference type="SAM" id="MobiDB-lite"/>
    </source>
</evidence>
<gene>
    <name evidence="2" type="ORF">F8388_023463</name>
</gene>
<dbReference type="Proteomes" id="UP000525078">
    <property type="component" value="Unassembled WGS sequence"/>
</dbReference>
<organism evidence="2 3">
    <name type="scientific">Cannabis sativa</name>
    <name type="common">Hemp</name>
    <name type="synonym">Marijuana</name>
    <dbReference type="NCBI Taxonomy" id="3483"/>
    <lineage>
        <taxon>Eukaryota</taxon>
        <taxon>Viridiplantae</taxon>
        <taxon>Streptophyta</taxon>
        <taxon>Embryophyta</taxon>
        <taxon>Tracheophyta</taxon>
        <taxon>Spermatophyta</taxon>
        <taxon>Magnoliopsida</taxon>
        <taxon>eudicotyledons</taxon>
        <taxon>Gunneridae</taxon>
        <taxon>Pentapetalae</taxon>
        <taxon>rosids</taxon>
        <taxon>fabids</taxon>
        <taxon>Rosales</taxon>
        <taxon>Cannabaceae</taxon>
        <taxon>Cannabis</taxon>
    </lineage>
</organism>
<sequence length="291" mass="32582">MHLNPQNDSLVTSRSLQLQTILSEFLEKGDLEPFTMHGLIDDNTQVAVKVLSSTSIQEIIQSSCAIATSSSSSCAIATPTLKLPRSIQMPRSQPCRPLVRLLRPALSREKSRKRGTERVDREREGLRERRELKRDREGEQASVGISSIGCGRMPHRGWAESGLLFPPLPRKAFLDSSADNVCSDVDQLFSNLKNPNWPKRLFSLFAHAFCGLDSGRLIRLGEALSGVGWVFFTAKNKEDQVFRPRIIKLIVENIEQSCCCCLHREPILAGQVVDVLLCGRCEPVEVEILFR</sequence>
<protein>
    <submittedName>
        <fullName evidence="2">Uncharacterized protein</fullName>
    </submittedName>
</protein>
<feature type="region of interest" description="Disordered" evidence="1">
    <location>
        <begin position="106"/>
        <end position="125"/>
    </location>
</feature>
<comment type="caution">
    <text evidence="2">The sequence shown here is derived from an EMBL/GenBank/DDBJ whole genome shotgun (WGS) entry which is preliminary data.</text>
</comment>
<evidence type="ECO:0000313" key="2">
    <source>
        <dbReference type="EMBL" id="KAF4371303.1"/>
    </source>
</evidence>
<reference evidence="2 3" key="1">
    <citation type="journal article" date="2020" name="bioRxiv">
        <title>Sequence and annotation of 42 cannabis genomes reveals extensive copy number variation in cannabinoid synthesis and pathogen resistance genes.</title>
        <authorList>
            <person name="Mckernan K.J."/>
            <person name="Helbert Y."/>
            <person name="Kane L.T."/>
            <person name="Ebling H."/>
            <person name="Zhang L."/>
            <person name="Liu B."/>
            <person name="Eaton Z."/>
            <person name="Mclaughlin S."/>
            <person name="Kingan S."/>
            <person name="Baybayan P."/>
            <person name="Concepcion G."/>
            <person name="Jordan M."/>
            <person name="Riva A."/>
            <person name="Barbazuk W."/>
            <person name="Harkins T."/>
        </authorList>
    </citation>
    <scope>NUCLEOTIDE SEQUENCE [LARGE SCALE GENOMIC DNA]</scope>
    <source>
        <strain evidence="3">cv. Jamaican Lion 4</strain>
        <tissue evidence="2">Leaf</tissue>
    </source>
</reference>
<evidence type="ECO:0000313" key="3">
    <source>
        <dbReference type="Proteomes" id="UP000525078"/>
    </source>
</evidence>
<accession>A0A7J6FKS1</accession>
<name>A0A7J6FKS1_CANSA</name>
<dbReference type="EMBL" id="JAATIP010000112">
    <property type="protein sequence ID" value="KAF4371303.1"/>
    <property type="molecule type" value="Genomic_DNA"/>
</dbReference>
<dbReference type="AlphaFoldDB" id="A0A7J6FKS1"/>